<dbReference type="InterPro" id="IPR003838">
    <property type="entry name" value="ABC3_permease_C"/>
</dbReference>
<dbReference type="InterPro" id="IPR025857">
    <property type="entry name" value="MacB_PCD"/>
</dbReference>
<comment type="similarity">
    <text evidence="6">Belongs to the ABC-4 integral membrane protein family.</text>
</comment>
<feature type="transmembrane region" description="Helical" evidence="7">
    <location>
        <begin position="379"/>
        <end position="401"/>
    </location>
</feature>
<proteinExistence type="inferred from homology"/>
<feature type="domain" description="MacB-like periplasmic core" evidence="9">
    <location>
        <begin position="21"/>
        <end position="228"/>
    </location>
</feature>
<accession>A0A7J5AP18</accession>
<feature type="transmembrane region" description="Helical" evidence="7">
    <location>
        <begin position="20"/>
        <end position="41"/>
    </location>
</feature>
<evidence type="ECO:0000259" key="9">
    <source>
        <dbReference type="Pfam" id="PF12704"/>
    </source>
</evidence>
<feature type="transmembrane region" description="Helical" evidence="7">
    <location>
        <begin position="768"/>
        <end position="791"/>
    </location>
</feature>
<evidence type="ECO:0000256" key="4">
    <source>
        <dbReference type="ARBA" id="ARBA00022989"/>
    </source>
</evidence>
<organism evidence="10 11">
    <name type="scientific">Tenacibaculum aiptasiae</name>
    <dbReference type="NCBI Taxonomy" id="426481"/>
    <lineage>
        <taxon>Bacteria</taxon>
        <taxon>Pseudomonadati</taxon>
        <taxon>Bacteroidota</taxon>
        <taxon>Flavobacteriia</taxon>
        <taxon>Flavobacteriales</taxon>
        <taxon>Flavobacteriaceae</taxon>
        <taxon>Tenacibaculum</taxon>
    </lineage>
</organism>
<feature type="transmembrane region" description="Helical" evidence="7">
    <location>
        <begin position="734"/>
        <end position="753"/>
    </location>
</feature>
<evidence type="ECO:0000259" key="8">
    <source>
        <dbReference type="Pfam" id="PF02687"/>
    </source>
</evidence>
<dbReference type="Pfam" id="PF02687">
    <property type="entry name" value="FtsX"/>
    <property type="match status" value="2"/>
</dbReference>
<dbReference type="InterPro" id="IPR050250">
    <property type="entry name" value="Macrolide_Exporter_MacB"/>
</dbReference>
<feature type="domain" description="ABC3 transporter permease C-terminal" evidence="8">
    <location>
        <begin position="292"/>
        <end position="403"/>
    </location>
</feature>
<evidence type="ECO:0000313" key="10">
    <source>
        <dbReference type="EMBL" id="KAB1159366.1"/>
    </source>
</evidence>
<dbReference type="OrthoDB" id="5933722at2"/>
<dbReference type="PANTHER" id="PTHR30572">
    <property type="entry name" value="MEMBRANE COMPONENT OF TRANSPORTER-RELATED"/>
    <property type="match status" value="1"/>
</dbReference>
<dbReference type="Proteomes" id="UP000467305">
    <property type="component" value="Unassembled WGS sequence"/>
</dbReference>
<gene>
    <name evidence="10" type="ORF">F7018_03375</name>
</gene>
<dbReference type="PANTHER" id="PTHR30572:SF4">
    <property type="entry name" value="ABC TRANSPORTER PERMEASE YTRF"/>
    <property type="match status" value="1"/>
</dbReference>
<keyword evidence="11" id="KW-1185">Reference proteome</keyword>
<feature type="transmembrane region" description="Helical" evidence="7">
    <location>
        <begin position="337"/>
        <end position="359"/>
    </location>
</feature>
<protein>
    <submittedName>
        <fullName evidence="10">FtsX-like permease family protein</fullName>
    </submittedName>
</protein>
<evidence type="ECO:0000313" key="11">
    <source>
        <dbReference type="Proteomes" id="UP000467305"/>
    </source>
</evidence>
<feature type="transmembrane region" description="Helical" evidence="7">
    <location>
        <begin position="422"/>
        <end position="446"/>
    </location>
</feature>
<evidence type="ECO:0000256" key="2">
    <source>
        <dbReference type="ARBA" id="ARBA00022475"/>
    </source>
</evidence>
<dbReference type="RefSeq" id="WP_150898585.1">
    <property type="nucleotide sequence ID" value="NZ_WAAU01000008.1"/>
</dbReference>
<dbReference type="GO" id="GO:0022857">
    <property type="term" value="F:transmembrane transporter activity"/>
    <property type="evidence" value="ECO:0007669"/>
    <property type="project" value="TreeGrafter"/>
</dbReference>
<keyword evidence="3 7" id="KW-0812">Transmembrane</keyword>
<dbReference type="Pfam" id="PF12704">
    <property type="entry name" value="MacB_PCD"/>
    <property type="match status" value="2"/>
</dbReference>
<feature type="domain" description="ABC3 transporter permease C-terminal" evidence="8">
    <location>
        <begin position="685"/>
        <end position="796"/>
    </location>
</feature>
<dbReference type="EMBL" id="WAAU01000008">
    <property type="protein sequence ID" value="KAB1159366.1"/>
    <property type="molecule type" value="Genomic_DNA"/>
</dbReference>
<dbReference type="GO" id="GO:0005886">
    <property type="term" value="C:plasma membrane"/>
    <property type="evidence" value="ECO:0007669"/>
    <property type="project" value="UniProtKB-SubCell"/>
</dbReference>
<reference evidence="10 11" key="1">
    <citation type="submission" date="2019-09" db="EMBL/GenBank/DDBJ databases">
        <authorList>
            <person name="Cao W.R."/>
        </authorList>
    </citation>
    <scope>NUCLEOTIDE SEQUENCE [LARGE SCALE GENOMIC DNA]</scope>
    <source>
        <strain evidence="11">a4</strain>
    </source>
</reference>
<sequence>MIQTWFKIFYRNSKKNWLNILINVLGLTLGLAGLLIVLLYFQDEKGYNSKNPNKESIYRVVHKMSDGDIWTSSTAVEGAKYKEEIPEITSVYMSNDWYDSSLLIAAGKKVYSRDILMGQPNFFEFFPFEVVKGSVEDFEKVRNHMALSEEKAKALFGNVSLALGETVEINKRVYKVALVYKITGKHYYMPQIVVQYEKEPKGHWGNFSFGLFIKTTQNAESNSLIEKMDNVWFTNQVEPQSKIDGVSTKEWEEKYGTKVLLESLTDIRLKSLGKDAGPEGKGNYQLILIMLTLSILLIIISCVNFINLSTASATQRAKEVGVKKTLGLSKLTLTRQFVLEIVLQGIIAFVLAVILVELLLPYFNDFMRKSISIADGTAIYQVAIIAVVISFIIGNIPAVYLANFKSVEVLKGNISRSKRGRLARSIMLGFQFLISGFFLIGSLIIYKQVNYMMNKDLGYNGNQVITVSLNDPENRYKKYLLAKKELIKHPNIEVVTSNYFLPGGGNSNSTNVGYKDLSVQTNSNAMDFEYMDMVDMKVIKGRGLQANLASDTIKNVLINETLAKAFGIYDNPLGKKISTGFSSEDNDGKNLNVIGMVKDYHIYGMDAKIPPIIMMHWNSFDWMKQNFWVVQFKIKSNDIEKTIADIEDYWKQNVEQGYPFSYQFLNKRFARTYRKYQKQKTIFTVLTVIVIVISLLGLFALATLSIQQRLKEVAIRKTLGATVQEIMYQLIKNFVRIVLIASIILIPVAYYFMQSWLDNFVYRIDMPLLPYLITPIILMILVFLVVGLKAFKATKVDLIKYLKFE</sequence>
<feature type="domain" description="MacB-like periplasmic core" evidence="9">
    <location>
        <begin position="437"/>
        <end position="648"/>
    </location>
</feature>
<evidence type="ECO:0000256" key="3">
    <source>
        <dbReference type="ARBA" id="ARBA00022692"/>
    </source>
</evidence>
<dbReference type="AlphaFoldDB" id="A0A7J5AP18"/>
<evidence type="ECO:0000256" key="5">
    <source>
        <dbReference type="ARBA" id="ARBA00023136"/>
    </source>
</evidence>
<feature type="transmembrane region" description="Helical" evidence="7">
    <location>
        <begin position="682"/>
        <end position="706"/>
    </location>
</feature>
<name>A0A7J5AP18_9FLAO</name>
<keyword evidence="4 7" id="KW-1133">Transmembrane helix</keyword>
<keyword evidence="5 7" id="KW-0472">Membrane</keyword>
<feature type="transmembrane region" description="Helical" evidence="7">
    <location>
        <begin position="284"/>
        <end position="306"/>
    </location>
</feature>
<keyword evidence="2" id="KW-1003">Cell membrane</keyword>
<evidence type="ECO:0000256" key="1">
    <source>
        <dbReference type="ARBA" id="ARBA00004651"/>
    </source>
</evidence>
<comment type="caution">
    <text evidence="10">The sequence shown here is derived from an EMBL/GenBank/DDBJ whole genome shotgun (WGS) entry which is preliminary data.</text>
</comment>
<comment type="subcellular location">
    <subcellularLocation>
        <location evidence="1">Cell membrane</location>
        <topology evidence="1">Multi-pass membrane protein</topology>
    </subcellularLocation>
</comment>
<evidence type="ECO:0000256" key="7">
    <source>
        <dbReference type="SAM" id="Phobius"/>
    </source>
</evidence>
<evidence type="ECO:0000256" key="6">
    <source>
        <dbReference type="ARBA" id="ARBA00038076"/>
    </source>
</evidence>